<keyword evidence="2" id="KW-0805">Transcription regulation</keyword>
<feature type="compositionally biased region" description="Basic and acidic residues" evidence="6">
    <location>
        <begin position="71"/>
        <end position="94"/>
    </location>
</feature>
<dbReference type="GO" id="GO:0005634">
    <property type="term" value="C:nucleus"/>
    <property type="evidence" value="ECO:0007669"/>
    <property type="project" value="UniProtKB-SubCell"/>
</dbReference>
<dbReference type="AlphaFoldDB" id="A0AAD3RXQ2"/>
<dbReference type="PRINTS" id="PR00404">
    <property type="entry name" value="MADSDOMAIN"/>
</dbReference>
<proteinExistence type="predicted"/>
<keyword evidence="9" id="KW-1185">Reference proteome</keyword>
<dbReference type="Gene3D" id="3.40.1810.10">
    <property type="entry name" value="Transcription factor, MADS-box"/>
    <property type="match status" value="1"/>
</dbReference>
<evidence type="ECO:0000256" key="2">
    <source>
        <dbReference type="ARBA" id="ARBA00023015"/>
    </source>
</evidence>
<protein>
    <recommendedName>
        <fullName evidence="7">MADS-box domain-containing protein</fullName>
    </recommendedName>
</protein>
<keyword evidence="4" id="KW-0804">Transcription</keyword>
<feature type="compositionally biased region" description="Low complexity" evidence="6">
    <location>
        <begin position="141"/>
        <end position="153"/>
    </location>
</feature>
<keyword evidence="3" id="KW-0238">DNA-binding</keyword>
<dbReference type="InterPro" id="IPR050142">
    <property type="entry name" value="MADS-box/MEF2_TF"/>
</dbReference>
<dbReference type="InterPro" id="IPR036879">
    <property type="entry name" value="TF_MADSbox_sf"/>
</dbReference>
<feature type="compositionally biased region" description="Polar residues" evidence="6">
    <location>
        <begin position="197"/>
        <end position="211"/>
    </location>
</feature>
<dbReference type="InterPro" id="IPR002100">
    <property type="entry name" value="TF_MADSbox"/>
</dbReference>
<evidence type="ECO:0000259" key="7">
    <source>
        <dbReference type="PROSITE" id="PS50066"/>
    </source>
</evidence>
<evidence type="ECO:0000256" key="3">
    <source>
        <dbReference type="ARBA" id="ARBA00023125"/>
    </source>
</evidence>
<dbReference type="PANTHER" id="PTHR48019">
    <property type="entry name" value="SERUM RESPONSE FACTOR HOMOLOG"/>
    <property type="match status" value="1"/>
</dbReference>
<feature type="domain" description="MADS-box" evidence="7">
    <location>
        <begin position="1"/>
        <end position="60"/>
    </location>
</feature>
<evidence type="ECO:0000256" key="5">
    <source>
        <dbReference type="ARBA" id="ARBA00023242"/>
    </source>
</evidence>
<evidence type="ECO:0000313" key="9">
    <source>
        <dbReference type="Proteomes" id="UP001279734"/>
    </source>
</evidence>
<dbReference type="GO" id="GO:0046983">
    <property type="term" value="F:protein dimerization activity"/>
    <property type="evidence" value="ECO:0007669"/>
    <property type="project" value="InterPro"/>
</dbReference>
<reference evidence="8" key="1">
    <citation type="submission" date="2023-05" db="EMBL/GenBank/DDBJ databases">
        <title>Nepenthes gracilis genome sequencing.</title>
        <authorList>
            <person name="Fukushima K."/>
        </authorList>
    </citation>
    <scope>NUCLEOTIDE SEQUENCE</scope>
    <source>
        <strain evidence="8">SING2019-196</strain>
    </source>
</reference>
<gene>
    <name evidence="8" type="ORF">Nepgr_001740</name>
</gene>
<organism evidence="8 9">
    <name type="scientific">Nepenthes gracilis</name>
    <name type="common">Slender pitcher plant</name>
    <dbReference type="NCBI Taxonomy" id="150966"/>
    <lineage>
        <taxon>Eukaryota</taxon>
        <taxon>Viridiplantae</taxon>
        <taxon>Streptophyta</taxon>
        <taxon>Embryophyta</taxon>
        <taxon>Tracheophyta</taxon>
        <taxon>Spermatophyta</taxon>
        <taxon>Magnoliopsida</taxon>
        <taxon>eudicotyledons</taxon>
        <taxon>Gunneridae</taxon>
        <taxon>Pentapetalae</taxon>
        <taxon>Caryophyllales</taxon>
        <taxon>Nepenthaceae</taxon>
        <taxon>Nepenthes</taxon>
    </lineage>
</organism>
<comment type="caution">
    <text evidence="8">The sequence shown here is derived from an EMBL/GenBank/DDBJ whole genome shotgun (WGS) entry which is preliminary data.</text>
</comment>
<dbReference type="GO" id="GO:0003677">
    <property type="term" value="F:DNA binding"/>
    <property type="evidence" value="ECO:0007669"/>
    <property type="project" value="UniProtKB-KW"/>
</dbReference>
<evidence type="ECO:0000256" key="6">
    <source>
        <dbReference type="SAM" id="MobiDB-lite"/>
    </source>
</evidence>
<evidence type="ECO:0000256" key="1">
    <source>
        <dbReference type="ARBA" id="ARBA00004123"/>
    </source>
</evidence>
<name>A0AAD3RXQ2_NEPGR</name>
<evidence type="ECO:0000256" key="4">
    <source>
        <dbReference type="ARBA" id="ARBA00023163"/>
    </source>
</evidence>
<dbReference type="Pfam" id="PF00319">
    <property type="entry name" value="SRF-TF"/>
    <property type="match status" value="1"/>
</dbReference>
<evidence type="ECO:0000313" key="8">
    <source>
        <dbReference type="EMBL" id="GMG99900.1"/>
    </source>
</evidence>
<feature type="region of interest" description="Disordered" evidence="6">
    <location>
        <begin position="359"/>
        <end position="408"/>
    </location>
</feature>
<dbReference type="PROSITE" id="PS50066">
    <property type="entry name" value="MADS_BOX_2"/>
    <property type="match status" value="1"/>
</dbReference>
<feature type="region of interest" description="Disordered" evidence="6">
    <location>
        <begin position="66"/>
        <end position="94"/>
    </location>
</feature>
<dbReference type="Proteomes" id="UP001279734">
    <property type="component" value="Unassembled WGS sequence"/>
</dbReference>
<dbReference type="SUPFAM" id="SSF55455">
    <property type="entry name" value="SRF-like"/>
    <property type="match status" value="1"/>
</dbReference>
<keyword evidence="5" id="KW-0539">Nucleus</keyword>
<dbReference type="EMBL" id="BSYO01000001">
    <property type="protein sequence ID" value="GMG99900.1"/>
    <property type="molecule type" value="Genomic_DNA"/>
</dbReference>
<comment type="subcellular location">
    <subcellularLocation>
        <location evidence="1">Nucleus</location>
    </subcellularLocation>
</comment>
<accession>A0AAD3RXQ2</accession>
<sequence length="408" mass="44495">MVRKMELKVIEDELSRQLSFAKRRNGLIKKALELFILCGVDVAFIAFSPSGRLSYFSGDKREYEPSMELIKSPEEAEPLERGIHETSSREPLVDASHREDVTHPNQDSDPNKNLCSSTELARTPREATFDDDVQNPPPARSPSSQPAASPSSSHLIGATPPAAPFSPFPEALSPNLGTYQSPQPEHGSGFVHDDLFNASTPDDQSNMSDQAANDGAHWRPTHQEQPSENNREDDEPISNNFPTSCSPAAFLFQPLAGFGVLPQMQLPLFSPVPPQVPPKGGGTSALPPLMDSRFAAQQNIMQQPLAQPRYHANKHQDIINQAAATINGMFSAPSVLPRQSSVQAQQGMGSIVGTTLSLNIEGPFSHNNQRKCPEDDNTQTPSSQGGTRPAQRHRIENSNLAHHATDVR</sequence>
<feature type="region of interest" description="Disordered" evidence="6">
    <location>
        <begin position="127"/>
        <end position="242"/>
    </location>
</feature>
<dbReference type="SMART" id="SM00432">
    <property type="entry name" value="MADS"/>
    <property type="match status" value="1"/>
</dbReference>